<dbReference type="KEGG" id="gim:F1728_24375"/>
<evidence type="ECO:0000313" key="3">
    <source>
        <dbReference type="Proteomes" id="UP000427281"/>
    </source>
</evidence>
<organism evidence="2 3">
    <name type="scientific">Gimesia benthica</name>
    <dbReference type="NCBI Taxonomy" id="2608982"/>
    <lineage>
        <taxon>Bacteria</taxon>
        <taxon>Pseudomonadati</taxon>
        <taxon>Planctomycetota</taxon>
        <taxon>Planctomycetia</taxon>
        <taxon>Planctomycetales</taxon>
        <taxon>Planctomycetaceae</taxon>
        <taxon>Gimesia</taxon>
    </lineage>
</organism>
<accession>A0A6I6AJS8</accession>
<dbReference type="InterPro" id="IPR001584">
    <property type="entry name" value="Integrase_cat-core"/>
</dbReference>
<evidence type="ECO:0000259" key="1">
    <source>
        <dbReference type="Pfam" id="PF13683"/>
    </source>
</evidence>
<name>A0A6I6AJS8_9PLAN</name>
<dbReference type="GO" id="GO:0015074">
    <property type="term" value="P:DNA integration"/>
    <property type="evidence" value="ECO:0007669"/>
    <property type="project" value="InterPro"/>
</dbReference>
<sequence length="33" mass="3915">MVRRAYWNRVKLDFSRPGKPTDNAFIESFSGRL</sequence>
<keyword evidence="3" id="KW-1185">Reference proteome</keyword>
<feature type="domain" description="Integrase catalytic" evidence="1">
    <location>
        <begin position="9"/>
        <end position="33"/>
    </location>
</feature>
<dbReference type="EMBL" id="CP043930">
    <property type="protein sequence ID" value="QGQ27083.1"/>
    <property type="molecule type" value="Genomic_DNA"/>
</dbReference>
<reference evidence="2 3" key="1">
    <citation type="submission" date="2019-09" db="EMBL/GenBank/DDBJ databases">
        <title>Gimesia benthica sp. nov., a novel bacterium isolated from deep-sea water of the Northwest Indian Ocean.</title>
        <authorList>
            <person name="Dai X."/>
        </authorList>
    </citation>
    <scope>NUCLEOTIDE SEQUENCE [LARGE SCALE GENOMIC DNA]</scope>
    <source>
        <strain evidence="2 3">E7</strain>
    </source>
</reference>
<dbReference type="Proteomes" id="UP000427281">
    <property type="component" value="Chromosome"/>
</dbReference>
<dbReference type="Pfam" id="PF13683">
    <property type="entry name" value="rve_3"/>
    <property type="match status" value="1"/>
</dbReference>
<gene>
    <name evidence="2" type="ORF">F1728_24375</name>
</gene>
<dbReference type="AlphaFoldDB" id="A0A6I6AJS8"/>
<protein>
    <submittedName>
        <fullName evidence="2">Transposase</fullName>
    </submittedName>
</protein>
<proteinExistence type="predicted"/>
<evidence type="ECO:0000313" key="2">
    <source>
        <dbReference type="EMBL" id="QGQ27083.1"/>
    </source>
</evidence>